<evidence type="ECO:0000256" key="3">
    <source>
        <dbReference type="ARBA" id="ARBA00022448"/>
    </source>
</evidence>
<dbReference type="InterPro" id="IPR001807">
    <property type="entry name" value="ClC"/>
</dbReference>
<protein>
    <recommendedName>
        <fullName evidence="12">Chloride channel protein</fullName>
    </recommendedName>
</protein>
<comment type="caution">
    <text evidence="12">Lacks conserved residue(s) required for the propagation of feature annotation.</text>
</comment>
<dbReference type="FunFam" id="3.10.580.10:FF:000066">
    <property type="entry name" value="Chloride channel protein"/>
    <property type="match status" value="1"/>
</dbReference>
<feature type="transmembrane region" description="Helical" evidence="12">
    <location>
        <begin position="323"/>
        <end position="341"/>
    </location>
</feature>
<reference evidence="14 15" key="1">
    <citation type="journal article" date="2017" name="Mol. Plant">
        <title>The Genome of Medicinal Plant Macleaya cordata Provides New Insights into Benzylisoquinoline Alkaloids Metabolism.</title>
        <authorList>
            <person name="Liu X."/>
            <person name="Liu Y."/>
            <person name="Huang P."/>
            <person name="Ma Y."/>
            <person name="Qing Z."/>
            <person name="Tang Q."/>
            <person name="Cao H."/>
            <person name="Cheng P."/>
            <person name="Zheng Y."/>
            <person name="Yuan Z."/>
            <person name="Zhou Y."/>
            <person name="Liu J."/>
            <person name="Tang Z."/>
            <person name="Zhuo Y."/>
            <person name="Zhang Y."/>
            <person name="Yu L."/>
            <person name="Huang J."/>
            <person name="Yang P."/>
            <person name="Peng Q."/>
            <person name="Zhang J."/>
            <person name="Jiang W."/>
            <person name="Zhang Z."/>
            <person name="Lin K."/>
            <person name="Ro D.K."/>
            <person name="Chen X."/>
            <person name="Xiong X."/>
            <person name="Shang Y."/>
            <person name="Huang S."/>
            <person name="Zeng J."/>
        </authorList>
    </citation>
    <scope>NUCLEOTIDE SEQUENCE [LARGE SCALE GENOMIC DNA]</scope>
    <source>
        <strain evidence="15">cv. BLH2017</strain>
        <tissue evidence="14">Root</tissue>
    </source>
</reference>
<dbReference type="Gene3D" id="3.10.580.10">
    <property type="entry name" value="CBS-domain"/>
    <property type="match status" value="1"/>
</dbReference>
<dbReference type="Gene3D" id="1.10.3080.10">
    <property type="entry name" value="Clc chloride channel"/>
    <property type="match status" value="1"/>
</dbReference>
<evidence type="ECO:0000256" key="7">
    <source>
        <dbReference type="ARBA" id="ARBA00023136"/>
    </source>
</evidence>
<dbReference type="CDD" id="cd00400">
    <property type="entry name" value="Voltage_gated_ClC"/>
    <property type="match status" value="1"/>
</dbReference>
<evidence type="ECO:0000313" key="15">
    <source>
        <dbReference type="Proteomes" id="UP000195402"/>
    </source>
</evidence>
<keyword evidence="11" id="KW-0129">CBS domain</keyword>
<dbReference type="Pfam" id="PF00571">
    <property type="entry name" value="CBS"/>
    <property type="match status" value="1"/>
</dbReference>
<proteinExistence type="inferred from homology"/>
<evidence type="ECO:0000256" key="8">
    <source>
        <dbReference type="ARBA" id="ARBA00023173"/>
    </source>
</evidence>
<keyword evidence="10" id="KW-0407">Ion channel</keyword>
<feature type="transmembrane region" description="Helical" evidence="12">
    <location>
        <begin position="362"/>
        <end position="388"/>
    </location>
</feature>
<name>A0A200QZ68_MACCD</name>
<keyword evidence="9 12" id="KW-0868">Chloride</keyword>
<dbReference type="GO" id="GO:0034707">
    <property type="term" value="C:chloride channel complex"/>
    <property type="evidence" value="ECO:0007669"/>
    <property type="project" value="UniProtKB-KW"/>
</dbReference>
<dbReference type="SUPFAM" id="SSF54631">
    <property type="entry name" value="CBS-domain pair"/>
    <property type="match status" value="1"/>
</dbReference>
<dbReference type="EMBL" id="MVGT01000735">
    <property type="protein sequence ID" value="OVA15769.1"/>
    <property type="molecule type" value="Genomic_DNA"/>
</dbReference>
<evidence type="ECO:0000256" key="10">
    <source>
        <dbReference type="ARBA" id="ARBA00023303"/>
    </source>
</evidence>
<keyword evidence="8" id="KW-0869">Chloride channel</keyword>
<keyword evidence="5 12" id="KW-1133">Transmembrane helix</keyword>
<dbReference type="STRING" id="56857.A0A200QZ68"/>
<evidence type="ECO:0000256" key="2">
    <source>
        <dbReference type="ARBA" id="ARBA00009476"/>
    </source>
</evidence>
<evidence type="ECO:0000313" key="14">
    <source>
        <dbReference type="EMBL" id="OVA15769.1"/>
    </source>
</evidence>
<dbReference type="OrthoDB" id="4564at2759"/>
<evidence type="ECO:0000256" key="5">
    <source>
        <dbReference type="ARBA" id="ARBA00022989"/>
    </source>
</evidence>
<evidence type="ECO:0000256" key="11">
    <source>
        <dbReference type="PROSITE-ProRule" id="PRU00703"/>
    </source>
</evidence>
<dbReference type="CDD" id="cd04592">
    <property type="entry name" value="CBS_pair_voltage-gated_CLC_euk_bac"/>
    <property type="match status" value="1"/>
</dbReference>
<keyword evidence="7 12" id="KW-0472">Membrane</keyword>
<dbReference type="PANTHER" id="PTHR43427">
    <property type="entry name" value="CHLORIDE CHANNEL PROTEIN CLC-E"/>
    <property type="match status" value="1"/>
</dbReference>
<gene>
    <name evidence="14" type="ORF">BVC80_1829g77</name>
</gene>
<feature type="transmembrane region" description="Helical" evidence="12">
    <location>
        <begin position="132"/>
        <end position="151"/>
    </location>
</feature>
<evidence type="ECO:0000256" key="6">
    <source>
        <dbReference type="ARBA" id="ARBA00023065"/>
    </source>
</evidence>
<dbReference type="Proteomes" id="UP000195402">
    <property type="component" value="Unassembled WGS sequence"/>
</dbReference>
<evidence type="ECO:0000256" key="9">
    <source>
        <dbReference type="ARBA" id="ARBA00023214"/>
    </source>
</evidence>
<evidence type="ECO:0000256" key="1">
    <source>
        <dbReference type="ARBA" id="ARBA00004141"/>
    </source>
</evidence>
<comment type="similarity">
    <text evidence="2 12">Belongs to the chloride channel (TC 2.A.49) family.</text>
</comment>
<feature type="transmembrane region" description="Helical" evidence="12">
    <location>
        <begin position="400"/>
        <end position="425"/>
    </location>
</feature>
<feature type="transmembrane region" description="Helical" evidence="12">
    <location>
        <begin position="512"/>
        <end position="536"/>
    </location>
</feature>
<dbReference type="SMART" id="SM00116">
    <property type="entry name" value="CBS"/>
    <property type="match status" value="2"/>
</dbReference>
<dbReference type="InParanoid" id="A0A200QZ68"/>
<evidence type="ECO:0000256" key="12">
    <source>
        <dbReference type="RuleBase" id="RU361221"/>
    </source>
</evidence>
<feature type="transmembrane region" description="Helical" evidence="12">
    <location>
        <begin position="542"/>
        <end position="559"/>
    </location>
</feature>
<dbReference type="PRINTS" id="PR00762">
    <property type="entry name" value="CLCHANNEL"/>
</dbReference>
<keyword evidence="6 12" id="KW-0406">Ion transport</keyword>
<organism evidence="14 15">
    <name type="scientific">Macleaya cordata</name>
    <name type="common">Five-seeded plume-poppy</name>
    <name type="synonym">Bocconia cordata</name>
    <dbReference type="NCBI Taxonomy" id="56857"/>
    <lineage>
        <taxon>Eukaryota</taxon>
        <taxon>Viridiplantae</taxon>
        <taxon>Streptophyta</taxon>
        <taxon>Embryophyta</taxon>
        <taxon>Tracheophyta</taxon>
        <taxon>Spermatophyta</taxon>
        <taxon>Magnoliopsida</taxon>
        <taxon>Ranunculales</taxon>
        <taxon>Papaveraceae</taxon>
        <taxon>Papaveroideae</taxon>
        <taxon>Macleaya</taxon>
    </lineage>
</organism>
<feature type="transmembrane region" description="Helical" evidence="12">
    <location>
        <begin position="470"/>
        <end position="492"/>
    </location>
</feature>
<comment type="caution">
    <text evidence="14">The sequence shown here is derived from an EMBL/GenBank/DDBJ whole genome shotgun (WGS) entry which is preliminary data.</text>
</comment>
<dbReference type="GO" id="GO:0009535">
    <property type="term" value="C:chloroplast thylakoid membrane"/>
    <property type="evidence" value="ECO:0007669"/>
    <property type="project" value="TreeGrafter"/>
</dbReference>
<dbReference type="Pfam" id="PF00654">
    <property type="entry name" value="Voltage_CLC"/>
    <property type="match status" value="1"/>
</dbReference>
<dbReference type="PANTHER" id="PTHR43427:SF6">
    <property type="entry name" value="CHLORIDE CHANNEL PROTEIN CLC-E"/>
    <property type="match status" value="1"/>
</dbReference>
<dbReference type="InterPro" id="IPR046342">
    <property type="entry name" value="CBS_dom_sf"/>
</dbReference>
<dbReference type="OMA" id="CTALSME"/>
<dbReference type="GO" id="GO:0005254">
    <property type="term" value="F:chloride channel activity"/>
    <property type="evidence" value="ECO:0007669"/>
    <property type="project" value="UniProtKB-UniRule"/>
</dbReference>
<keyword evidence="15" id="KW-1185">Reference proteome</keyword>
<feature type="transmembrane region" description="Helical" evidence="12">
    <location>
        <begin position="279"/>
        <end position="303"/>
    </location>
</feature>
<evidence type="ECO:0000259" key="13">
    <source>
        <dbReference type="PROSITE" id="PS51371"/>
    </source>
</evidence>
<accession>A0A200QZ68</accession>
<dbReference type="SUPFAM" id="SSF81340">
    <property type="entry name" value="Clc chloride channel"/>
    <property type="match status" value="1"/>
</dbReference>
<dbReference type="InterPro" id="IPR000644">
    <property type="entry name" value="CBS_dom"/>
</dbReference>
<keyword evidence="4 12" id="KW-0812">Transmembrane</keyword>
<dbReference type="AlphaFoldDB" id="A0A200QZ68"/>
<feature type="domain" description="CBS" evidence="13">
    <location>
        <begin position="641"/>
        <end position="702"/>
    </location>
</feature>
<dbReference type="PROSITE" id="PS51371">
    <property type="entry name" value="CBS"/>
    <property type="match status" value="1"/>
</dbReference>
<comment type="subcellular location">
    <subcellularLocation>
        <location evidence="1 12">Membrane</location>
        <topology evidence="1 12">Multi-pass membrane protein</topology>
    </subcellularLocation>
</comment>
<keyword evidence="3 12" id="KW-0813">Transport</keyword>
<sequence>MGLANLASSACKFCHFPKLVHCSSPTVINVGPSQLGSFCNKKHKHTTIANKLLNGLPFNYSLHYHHYRKPIFCTFKRPQIKDANSSEVDDSIDDNFHEEEEEEQKSGGKLDRKQIEEEEVQIPFQVIEKEKLGIIAACFVGLLTGVAVVLFNNTVHELRDFFWDEIPSRGASWLREKPIQETWIRVILVPTCGGVLVAMLNSLRSALDVIPSQSSKGNLLLSNNVKAAFRPVLKALAASITLGSGNSLGPEGPSVEIGASVAKGISNVFGMSNQRRTSLVASGSAAGISSGFNAAVAGCFFAVESVLWPSPAAESSPSLTNTTSMVILSAVIASIISEVGLGSEPAFKVPEYDFRSPSELPLYLLLGILCGLVSLTLSRCTSYAITVVDNSHKVIGIPKAVFPVLGGLSVGLIALAYPEILYWGFENVNLLLETRPFVKGLPADLLLQLVGVKIVTTSFCRASGLVGGYYAPSLFIGAATGMAYGKFASYAISHSDPIFHLSILEVASPQAYGLVGMAATLAGVCQVPLTAVLLLFELTQDYRIVLPLLGAVGLSSWIASGQVIKRDVGDKTASSPDANGNATQQTRRSPLNSIVLSSSSTLAEKAFNSSELCELESSLCLDDSITEFKYLEERIFVSQAMRIRYVTVLMSTFLTEAITLMLAEKQSCAMIVDNENFLIGFLTLEDIQEFSELAKSRRGQDEVQKLIVSEMCNLSEEKCRVLWTATPDMNLLSAQGIMNTLGVNQLPVVSEHVEDYSGNPVGLLDRECIDLACRIVATQEALGSSSPLEQK</sequence>
<dbReference type="InterPro" id="IPR050368">
    <property type="entry name" value="ClC-type_chloride_channel"/>
</dbReference>
<dbReference type="FunCoup" id="A0A200QZ68">
    <property type="interactions" value="393"/>
</dbReference>
<evidence type="ECO:0000256" key="4">
    <source>
        <dbReference type="ARBA" id="ARBA00022692"/>
    </source>
</evidence>
<dbReference type="InterPro" id="IPR014743">
    <property type="entry name" value="Cl-channel_core"/>
</dbReference>